<dbReference type="RefSeq" id="XP_015653754.1">
    <property type="nucleotide sequence ID" value="XM_015807672.1"/>
</dbReference>
<feature type="compositionally biased region" description="Pro residues" evidence="1">
    <location>
        <begin position="13"/>
        <end position="22"/>
    </location>
</feature>
<comment type="caution">
    <text evidence="2">The sequence shown here is derived from an EMBL/GenBank/DDBJ whole genome shotgun (WGS) entry which is preliminary data.</text>
</comment>
<feature type="region of interest" description="Disordered" evidence="1">
    <location>
        <begin position="1"/>
        <end position="34"/>
    </location>
</feature>
<protein>
    <recommendedName>
        <fullName evidence="4">GRAM domain-containing protein</fullName>
    </recommendedName>
</protein>
<feature type="compositionally biased region" description="Low complexity" evidence="1">
    <location>
        <begin position="23"/>
        <end position="32"/>
    </location>
</feature>
<dbReference type="AlphaFoldDB" id="A0A0M9FSS7"/>
<proteinExistence type="predicted"/>
<accession>A0A0M9FSS7</accession>
<dbReference type="GeneID" id="26908896"/>
<evidence type="ECO:0008006" key="4">
    <source>
        <dbReference type="Google" id="ProtNLM"/>
    </source>
</evidence>
<sequence length="334" mass="35853">MFGFSPFRGKQTAPPPPPPRASPQPTTSAPHVAAPPSPVYVRAAALTYVTAPYPSDSTEGIFEALLLLAAGKVNANGSSTESRADAGGWLARAWRHVTDYSAAHLLKARQEDFLAAFSRQLELNPAEESNVVMVSCHCFIVSNGELVFGTLYATNCGLYFCAAAVPAAANAGAERAETGLASSDAEPAAEGMEFIKERVLFTDMASFLPSIFLEQKDRAPPFVQGVPSAVVAPTALQVFTVRRSTVIQFVGLHEVVVKPPRKAAAERERAGVDAAQDAPCTDVVRKTEHLLITELPPSLDTLKVCALLWRLWAERLNELGLPLEHPAARYAEPH</sequence>
<dbReference type="OMA" id="ATNCGLY"/>
<gene>
    <name evidence="2" type="ORF">ABB37_08612</name>
</gene>
<evidence type="ECO:0000256" key="1">
    <source>
        <dbReference type="SAM" id="MobiDB-lite"/>
    </source>
</evidence>
<organism evidence="2 3">
    <name type="scientific">Leptomonas pyrrhocoris</name>
    <name type="common">Firebug parasite</name>
    <dbReference type="NCBI Taxonomy" id="157538"/>
    <lineage>
        <taxon>Eukaryota</taxon>
        <taxon>Discoba</taxon>
        <taxon>Euglenozoa</taxon>
        <taxon>Kinetoplastea</taxon>
        <taxon>Metakinetoplastina</taxon>
        <taxon>Trypanosomatida</taxon>
        <taxon>Trypanosomatidae</taxon>
        <taxon>Leishmaniinae</taxon>
        <taxon>Leptomonas</taxon>
    </lineage>
</organism>
<dbReference type="OrthoDB" id="263013at2759"/>
<dbReference type="VEuPathDB" id="TriTrypDB:LpyrH10_25_1100"/>
<name>A0A0M9FSS7_LEPPY</name>
<keyword evidence="3" id="KW-1185">Reference proteome</keyword>
<reference evidence="2 3" key="1">
    <citation type="submission" date="2015-07" db="EMBL/GenBank/DDBJ databases">
        <title>High-quality genome of monoxenous trypanosomatid Leptomonas pyrrhocoris.</title>
        <authorList>
            <person name="Flegontov P."/>
            <person name="Butenko A."/>
            <person name="Firsov S."/>
            <person name="Vlcek C."/>
            <person name="Logacheva M.D."/>
            <person name="Field M."/>
            <person name="Filatov D."/>
            <person name="Flegontova O."/>
            <person name="Gerasimov E."/>
            <person name="Jackson A.P."/>
            <person name="Kelly S."/>
            <person name="Opperdoes F."/>
            <person name="O'Reilly A."/>
            <person name="Votypka J."/>
            <person name="Yurchenko V."/>
            <person name="Lukes J."/>
        </authorList>
    </citation>
    <scope>NUCLEOTIDE SEQUENCE [LARGE SCALE GENOMIC DNA]</scope>
    <source>
        <strain evidence="2">H10</strain>
    </source>
</reference>
<dbReference type="EMBL" id="LGTL01000025">
    <property type="protein sequence ID" value="KPA75315.1"/>
    <property type="molecule type" value="Genomic_DNA"/>
</dbReference>
<evidence type="ECO:0000313" key="3">
    <source>
        <dbReference type="Proteomes" id="UP000037923"/>
    </source>
</evidence>
<dbReference type="Proteomes" id="UP000037923">
    <property type="component" value="Unassembled WGS sequence"/>
</dbReference>
<evidence type="ECO:0000313" key="2">
    <source>
        <dbReference type="EMBL" id="KPA75315.1"/>
    </source>
</evidence>